<protein>
    <submittedName>
        <fullName evidence="2">Uncharacterized protein</fullName>
    </submittedName>
</protein>
<accession>A0AAV6WAH6</accession>
<sequence>MTFVELLKKAEQELYPGCSEFSTLSFIVNLLHLKVYNKWSTKSFDMMLKLLKRALPNGETLPKSYYDAKKVLNDLGLGYIAIHAYSNTQKSVRGPTRGIALRKLNKKNKDKLIIHIDSVQRRPIDSVESAKLSSELGQISRESLPVPNKWKNFKKTELMTAFTQLDSQELEFEGDEVDRIKFHKHTHYTEGKGWITPQSENNHINLMFVELEFKRLSFGFLLQSCLGDVQKIACLGANFSTCLGAEIAPVLVLKQYLTATVKHQNGAFSVFVQVEMEKRRIDAETRDEVVDVDKIVDDVLGKRSSYIVGLGYGPKPNKSSSGMRILQETLKEKDRECAELREERATLMEEMNAMKSTLAERTHLFEKLVQSQNLNSWMVTEGERANDATCPFRF</sequence>
<gene>
    <name evidence="2" type="ORF">BUALT_Bualt18G0047200</name>
</gene>
<name>A0AAV6WAH6_9LAMI</name>
<reference evidence="2" key="1">
    <citation type="submission" date="2019-10" db="EMBL/GenBank/DDBJ databases">
        <authorList>
            <person name="Zhang R."/>
            <person name="Pan Y."/>
            <person name="Wang J."/>
            <person name="Ma R."/>
            <person name="Yu S."/>
        </authorList>
    </citation>
    <scope>NUCLEOTIDE SEQUENCE</scope>
    <source>
        <strain evidence="2">LA-IB0</strain>
        <tissue evidence="2">Leaf</tissue>
    </source>
</reference>
<dbReference type="PANTHER" id="PTHR10775">
    <property type="entry name" value="OS08G0208400 PROTEIN"/>
    <property type="match status" value="1"/>
</dbReference>
<evidence type="ECO:0000256" key="1">
    <source>
        <dbReference type="SAM" id="Coils"/>
    </source>
</evidence>
<evidence type="ECO:0000313" key="3">
    <source>
        <dbReference type="Proteomes" id="UP000826271"/>
    </source>
</evidence>
<proteinExistence type="predicted"/>
<keyword evidence="3" id="KW-1185">Reference proteome</keyword>
<organism evidence="2 3">
    <name type="scientific">Buddleja alternifolia</name>
    <dbReference type="NCBI Taxonomy" id="168488"/>
    <lineage>
        <taxon>Eukaryota</taxon>
        <taxon>Viridiplantae</taxon>
        <taxon>Streptophyta</taxon>
        <taxon>Embryophyta</taxon>
        <taxon>Tracheophyta</taxon>
        <taxon>Spermatophyta</taxon>
        <taxon>Magnoliopsida</taxon>
        <taxon>eudicotyledons</taxon>
        <taxon>Gunneridae</taxon>
        <taxon>Pentapetalae</taxon>
        <taxon>asterids</taxon>
        <taxon>lamiids</taxon>
        <taxon>Lamiales</taxon>
        <taxon>Scrophulariaceae</taxon>
        <taxon>Buddlejeae</taxon>
        <taxon>Buddleja</taxon>
    </lineage>
</organism>
<keyword evidence="1" id="KW-0175">Coiled coil</keyword>
<evidence type="ECO:0000313" key="2">
    <source>
        <dbReference type="EMBL" id="KAG8364906.1"/>
    </source>
</evidence>
<dbReference type="PANTHER" id="PTHR10775:SF182">
    <property type="entry name" value="TRANSPOSON, EN_SPM-LIKE, TRANSPOSASE-ASSOCIATED DOMAIN PROTEIN-RELATED"/>
    <property type="match status" value="1"/>
</dbReference>
<comment type="caution">
    <text evidence="2">The sequence shown here is derived from an EMBL/GenBank/DDBJ whole genome shotgun (WGS) entry which is preliminary data.</text>
</comment>
<dbReference type="AlphaFoldDB" id="A0AAV6WAH6"/>
<feature type="coiled-coil region" evidence="1">
    <location>
        <begin position="323"/>
        <end position="357"/>
    </location>
</feature>
<dbReference type="Proteomes" id="UP000826271">
    <property type="component" value="Unassembled WGS sequence"/>
</dbReference>
<dbReference type="EMBL" id="WHWC01000018">
    <property type="protein sequence ID" value="KAG8364906.1"/>
    <property type="molecule type" value="Genomic_DNA"/>
</dbReference>